<gene>
    <name evidence="2" type="ORF">CVT24_011555</name>
</gene>
<organism evidence="2 3">
    <name type="scientific">Panaeolus cyanescens</name>
    <dbReference type="NCBI Taxonomy" id="181874"/>
    <lineage>
        <taxon>Eukaryota</taxon>
        <taxon>Fungi</taxon>
        <taxon>Dikarya</taxon>
        <taxon>Basidiomycota</taxon>
        <taxon>Agaricomycotina</taxon>
        <taxon>Agaricomycetes</taxon>
        <taxon>Agaricomycetidae</taxon>
        <taxon>Agaricales</taxon>
        <taxon>Agaricineae</taxon>
        <taxon>Galeropsidaceae</taxon>
        <taxon>Panaeolus</taxon>
    </lineage>
</organism>
<dbReference type="AlphaFoldDB" id="A0A409VLZ9"/>
<dbReference type="Pfam" id="PF22041">
    <property type="entry name" value="GST_C_7"/>
    <property type="match status" value="1"/>
</dbReference>
<dbReference type="InterPro" id="IPR054416">
    <property type="entry name" value="GST_UstS-like_C"/>
</dbReference>
<dbReference type="InterPro" id="IPR036282">
    <property type="entry name" value="Glutathione-S-Trfase_C_sf"/>
</dbReference>
<dbReference type="SUPFAM" id="SSF47616">
    <property type="entry name" value="GST C-terminal domain-like"/>
    <property type="match status" value="1"/>
</dbReference>
<sequence length="221" mass="25222">MTSTFDPKNLPSDKITVFDIKFNDGAPENSVSPWTRIVINAVRIKKIPHHIELVEMIDIPAISQYLDERYPETPTLVTKGTEGLIAAFQAAYSPIDMKLLTVLIPKMMSLMIGNTSEAHFRETRTKVFGGKPLESLIPVGEEAEKFWEEVQSLYDGVDSWYGNNTFIMGGEHPTYSDFSVAGRLWWYRSTLGSASQEWKRIASWNEGRWARLITYFDNYAK</sequence>
<dbReference type="Gene3D" id="1.20.1050.10">
    <property type="match status" value="1"/>
</dbReference>
<accession>A0A409VLZ9</accession>
<evidence type="ECO:0000259" key="1">
    <source>
        <dbReference type="Pfam" id="PF22041"/>
    </source>
</evidence>
<dbReference type="EMBL" id="NHTK01006026">
    <property type="protein sequence ID" value="PPQ67236.1"/>
    <property type="molecule type" value="Genomic_DNA"/>
</dbReference>
<keyword evidence="3" id="KW-1185">Reference proteome</keyword>
<proteinExistence type="predicted"/>
<comment type="caution">
    <text evidence="2">The sequence shown here is derived from an EMBL/GenBank/DDBJ whole genome shotgun (WGS) entry which is preliminary data.</text>
</comment>
<dbReference type="OrthoDB" id="4951845at2759"/>
<dbReference type="InParanoid" id="A0A409VLZ9"/>
<dbReference type="Proteomes" id="UP000284842">
    <property type="component" value="Unassembled WGS sequence"/>
</dbReference>
<feature type="domain" description="Glutathione S-transferase UstS-like C-terminal" evidence="1">
    <location>
        <begin position="84"/>
        <end position="219"/>
    </location>
</feature>
<protein>
    <recommendedName>
        <fullName evidence="1">Glutathione S-transferase UstS-like C-terminal domain-containing protein</fullName>
    </recommendedName>
</protein>
<dbReference type="STRING" id="181874.A0A409VLZ9"/>
<name>A0A409VLZ9_9AGAR</name>
<reference evidence="2 3" key="1">
    <citation type="journal article" date="2018" name="Evol. Lett.">
        <title>Horizontal gene cluster transfer increased hallucinogenic mushroom diversity.</title>
        <authorList>
            <person name="Reynolds H.T."/>
            <person name="Vijayakumar V."/>
            <person name="Gluck-Thaler E."/>
            <person name="Korotkin H.B."/>
            <person name="Matheny P.B."/>
            <person name="Slot J.C."/>
        </authorList>
    </citation>
    <scope>NUCLEOTIDE SEQUENCE [LARGE SCALE GENOMIC DNA]</scope>
    <source>
        <strain evidence="2 3">2629</strain>
    </source>
</reference>
<evidence type="ECO:0000313" key="2">
    <source>
        <dbReference type="EMBL" id="PPQ67236.1"/>
    </source>
</evidence>
<evidence type="ECO:0000313" key="3">
    <source>
        <dbReference type="Proteomes" id="UP000284842"/>
    </source>
</evidence>